<dbReference type="EMBL" id="APJW01000001">
    <property type="protein sequence ID" value="EQM63117.1"/>
    <property type="molecule type" value="Genomic_DNA"/>
</dbReference>
<keyword evidence="1" id="KW-1133">Transmembrane helix</keyword>
<gene>
    <name evidence="2" type="ORF">H359_0442</name>
</gene>
<dbReference type="InterPro" id="IPR017513">
    <property type="entry name" value="CHP03076_Gly-cleavage"/>
</dbReference>
<evidence type="ECO:0000313" key="3">
    <source>
        <dbReference type="Proteomes" id="UP000016064"/>
    </source>
</evidence>
<organism evidence="2 3">
    <name type="scientific">Chlamydia ibidis 10-1398/6</name>
    <dbReference type="NCBI Taxonomy" id="1046581"/>
    <lineage>
        <taxon>Bacteria</taxon>
        <taxon>Pseudomonadati</taxon>
        <taxon>Chlamydiota</taxon>
        <taxon>Chlamydiia</taxon>
        <taxon>Chlamydiales</taxon>
        <taxon>Chlamydiaceae</taxon>
        <taxon>Chlamydia/Chlamydophila group</taxon>
        <taxon>Chlamydia</taxon>
    </lineage>
</organism>
<comment type="caution">
    <text evidence="2">The sequence shown here is derived from an EMBL/GenBank/DDBJ whole genome shotgun (WGS) entry which is preliminary data.</text>
</comment>
<feature type="transmembrane region" description="Helical" evidence="1">
    <location>
        <begin position="12"/>
        <end position="30"/>
    </location>
</feature>
<keyword evidence="1" id="KW-0472">Membrane</keyword>
<sequence>MLAFFYKHQKKFIGFVIAGVCVSGIGIGWGRHPGENTNKVSRKIFLKTPSGKKYTEGEFLAFKRFFVNEAYPFTGDALAWNFLNEGLLTERFLTNKIGEKLFLTTYSQGYPSFSKEKTYQPYRRFDAPFISSEEVWKSSAPRLHDALTAFQAVRDPVSSEGFIARVQLFLEEKKFPHYVLRQMLEYRRQMFNLPQDRSLIEGKDLRLFGYRNVSDWFGEPYVSAAVLAVLRFIDEQKKHVPLPSLQEAKLDFQDKAQQAFNKLRKTKDHNLTFDQFINSYFQFLGVGEFEFYKIYREILLCKRAFLQLEGGVTFDYHPLQEFFTRGKDSTMLELVKLPREYHFKKKDDLESFETYLSLVGVEFKDPLDVPRSCLPLEKVKAREPRLVGRRFLVTYRCIKLSDLESKVPMVAVHKWQQIPENFQLLLEEFPEIETCSSVKDLQNLKLSLLDKIYSFSRKEILRSNEAKIREILSQSPAQSQEIFLSKGKESVLEGIVDGSTLSSLLLENEVIECYSQDHEHYYAFIVDKCFSNEEIIPYREVIRRGIAKDLLASHRNPARIECVLSALKTQYPNEEVPSIYRRRLCKLMQEHQSGNYQTGSLPWIPEKTVKRFSRCDNDSPQPYEILESMGEGALSEVLFNSEEGPFYYKCLSHETYNLPATVEKLFLAKAHLNEEILGNYIERFIDEGRE</sequence>
<reference evidence="2 3" key="1">
    <citation type="submission" date="2013-07" db="EMBL/GenBank/DDBJ databases">
        <title>Isolation of a new Chlamydia species from the feral Sacred Ibis (Threskiornis aethiopicus): Chlamydia ibidis.</title>
        <authorList>
            <person name="Vorimore F."/>
            <person name="Hsia R.-C."/>
            <person name="Huot-Creasy H."/>
            <person name="Bastian S."/>
            <person name="Deruyter L."/>
            <person name="Passet A."/>
            <person name="Sachse K."/>
            <person name="Bavoil P."/>
            <person name="Myers G."/>
            <person name="Laroucau K."/>
        </authorList>
    </citation>
    <scope>NUCLEOTIDE SEQUENCE [LARGE SCALE GENOMIC DNA]</scope>
    <source>
        <strain evidence="2 3">10-1398/6</strain>
    </source>
</reference>
<name>A0ABN0N0N3_9CHLA</name>
<accession>A0ABN0N0N3</accession>
<dbReference type="NCBIfam" id="TIGR03076">
    <property type="entry name" value="near_not_gcvH"/>
    <property type="match status" value="1"/>
</dbReference>
<dbReference type="Proteomes" id="UP000016064">
    <property type="component" value="Unassembled WGS sequence"/>
</dbReference>
<keyword evidence="3" id="KW-1185">Reference proteome</keyword>
<keyword evidence="1" id="KW-0812">Transmembrane</keyword>
<evidence type="ECO:0000256" key="1">
    <source>
        <dbReference type="SAM" id="Phobius"/>
    </source>
</evidence>
<evidence type="ECO:0000313" key="2">
    <source>
        <dbReference type="EMBL" id="EQM63117.1"/>
    </source>
</evidence>
<proteinExistence type="predicted"/>
<protein>
    <submittedName>
        <fullName evidence="2">Inner membrane protein</fullName>
    </submittedName>
</protein>
<dbReference type="RefSeq" id="WP_020370308.1">
    <property type="nucleotide sequence ID" value="NZ_APJW01000001.1"/>
</dbReference>